<reference evidence="1" key="3">
    <citation type="journal article" date="2001" name="Genome Res.">
        <title>Genome evolution at the genus level: comparison of three complete genomes of hyperthermophilic archaea.</title>
        <authorList>
            <person name="Lecompte O."/>
            <person name="Ripp R."/>
            <person name="Puzos-Barbe V."/>
            <person name="Duprat S."/>
            <person name="Heilig R."/>
            <person name="Dietrich J."/>
            <person name="Thierry J.C."/>
            <person name="Poch O."/>
        </authorList>
    </citation>
    <scope>NUCLEOTIDE SEQUENCE</scope>
    <source>
        <strain evidence="1">Orsay</strain>
    </source>
</reference>
<reference evidence="1 3" key="4">
    <citation type="journal article" date="2003" name="Mol. Microbiol.">
        <title>An integrated analysis of the genome of the hyperthermophilic archaeon Pyrococcus abyssi.</title>
        <authorList>
            <person name="Cohen G."/>
            <person name="Barbe V."/>
            <person name="Flament D."/>
            <person name="Galperin M."/>
            <person name="Heilig R."/>
            <person name="Ripp R."/>
            <person name="Lecompte O."/>
            <person name="Prieur D."/>
            <person name="Poch O."/>
            <person name="Quellerou J."/>
            <person name="Thierry J.C."/>
            <person name="Van der Oost J."/>
            <person name="Weissenbach J."/>
            <person name="Zivanovic Y."/>
            <person name="Forterre P."/>
        </authorList>
    </citation>
    <scope>NUCLEOTIDE SEQUENCE [LARGE SCALE GENOMIC DNA]</scope>
    <source>
        <strain evidence="3">GE5 / Orsay</strain>
        <strain evidence="1">Orsay</strain>
    </source>
</reference>
<evidence type="ECO:0000313" key="2">
    <source>
        <dbReference type="EMBL" id="CCE70541.1"/>
    </source>
</evidence>
<evidence type="ECO:0000313" key="3">
    <source>
        <dbReference type="Proteomes" id="UP000000810"/>
    </source>
</evidence>
<dbReference type="PIR" id="A75092">
    <property type="entry name" value="A75092"/>
</dbReference>
<gene>
    <name evidence="1" type="ordered locus">PAB1621</name>
</gene>
<dbReference type="KEGG" id="pab:PAB1621"/>
<evidence type="ECO:0000313" key="4">
    <source>
        <dbReference type="Proteomes" id="UP000009139"/>
    </source>
</evidence>
<dbReference type="Proteomes" id="UP000009139">
    <property type="component" value="Chromosome"/>
</dbReference>
<accession>Q9UZL9</accession>
<reference evidence="2 4" key="5">
    <citation type="journal article" date="2012" name="Curr. Microbiol.">
        <title>Re-annotation of two hyperthermophilic archaea Pyrococcus abyssi GE5 and Pyrococcus furiosus DSM 3638.</title>
        <authorList>
            <person name="Gao J."/>
            <person name="Wang J."/>
        </authorList>
    </citation>
    <scope>GENOME REANNOTATION</scope>
    <source>
        <strain evidence="2">GE5</strain>
        <strain evidence="4">GE5 / Orsay</strain>
    </source>
</reference>
<keyword evidence="3" id="KW-1185">Reference proteome</keyword>
<protein>
    <submittedName>
        <fullName evidence="1">Uncharacterized protein</fullName>
    </submittedName>
</protein>
<dbReference type="AlphaFoldDB" id="Q9UZL9"/>
<sequence length="136" mass="15642">MKGRRKRGLKTSLNNLGKCEPLLHGIYHDFHFIPDLGVGDEDNETLYPCYSISTFSHAFYLYLIPFANLNWSFHPSSFISSKLPLSTFSTVHFQHIHPAWTRHSEECLVRAKCGVTVYKHFYGQKVGKTSPRKPRG</sequence>
<evidence type="ECO:0000313" key="1">
    <source>
        <dbReference type="EMBL" id="CAB50038.1"/>
    </source>
</evidence>
<dbReference type="EMBL" id="HE613800">
    <property type="protein sequence ID" value="CCE70541.1"/>
    <property type="molecule type" value="Genomic_DNA"/>
</dbReference>
<proteinExistence type="predicted"/>
<dbReference type="EMBL" id="AJ248286">
    <property type="protein sequence ID" value="CAB50038.1"/>
    <property type="molecule type" value="Genomic_DNA"/>
</dbReference>
<reference evidence="1" key="2">
    <citation type="journal article" date="2000" name="J. Mol. Biol.">
        <title>Archaeal homologs of eukaryotic methylation guide small nucleolar RNAs: lessons from the Pyrococcus genomes.</title>
        <authorList>
            <person name="Gaspin C."/>
            <person name="Cavaille J."/>
            <person name="Erauso G."/>
        </authorList>
    </citation>
    <scope>NUCLEOTIDE SEQUENCE</scope>
    <source>
        <strain evidence="1">Orsay</strain>
    </source>
</reference>
<dbReference type="Proteomes" id="UP000000810">
    <property type="component" value="Chromosome"/>
</dbReference>
<name>Q9UZL9_PYRAB</name>
<dbReference type="STRING" id="272844.PAB1621"/>
<organism evidence="1 3">
    <name type="scientific">Pyrococcus abyssi (strain GE5 / Orsay)</name>
    <dbReference type="NCBI Taxonomy" id="272844"/>
    <lineage>
        <taxon>Archaea</taxon>
        <taxon>Methanobacteriati</taxon>
        <taxon>Methanobacteriota</taxon>
        <taxon>Thermococci</taxon>
        <taxon>Thermococcales</taxon>
        <taxon>Thermococcaceae</taxon>
        <taxon>Pyrococcus</taxon>
    </lineage>
</organism>
<reference evidence="1" key="1">
    <citation type="submission" date="1999-07" db="EMBL/GenBank/DDBJ databases">
        <authorList>
            <person name="Genoscope"/>
        </authorList>
    </citation>
    <scope>NUCLEOTIDE SEQUENCE</scope>
    <source>
        <strain evidence="1">Orsay</strain>
    </source>
</reference>
<dbReference type="HOGENOM" id="CLU_1870812_0_0_2"/>